<dbReference type="Pfam" id="PF00501">
    <property type="entry name" value="AMP-binding"/>
    <property type="match status" value="1"/>
</dbReference>
<evidence type="ECO:0000259" key="8">
    <source>
        <dbReference type="Pfam" id="PF16177"/>
    </source>
</evidence>
<dbReference type="AlphaFoldDB" id="A0A0H5QH60"/>
<evidence type="ECO:0000256" key="4">
    <source>
        <dbReference type="ARBA" id="ARBA00022840"/>
    </source>
</evidence>
<dbReference type="PANTHER" id="PTHR24095">
    <property type="entry name" value="ACETYL-COENZYME A SYNTHETASE"/>
    <property type="match status" value="1"/>
</dbReference>
<dbReference type="EC" id="6.2.1.1" evidence="5"/>
<feature type="domain" description="Acetyl-coenzyme A synthetase N-terminal" evidence="8">
    <location>
        <begin position="31"/>
        <end position="87"/>
    </location>
</feature>
<dbReference type="InterPro" id="IPR045851">
    <property type="entry name" value="AMP-bd_C_sf"/>
</dbReference>
<reference evidence="9" key="1">
    <citation type="submission" date="2015-04" db="EMBL/GenBank/DDBJ databases">
        <title>The genome sequence of the plant pathogenic Rhizarian Plasmodiophora brassicae reveals insights in its biotrophic life cycle and the origin of chitin synthesis.</title>
        <authorList>
            <person name="Schwelm A."/>
            <person name="Fogelqvist J."/>
            <person name="Knaust A."/>
            <person name="Julke S."/>
            <person name="Lilja T."/>
            <person name="Dhandapani V."/>
            <person name="Bonilla-Rosso G."/>
            <person name="Karlsson M."/>
            <person name="Shevchenko A."/>
            <person name="Choi S.R."/>
            <person name="Kim H.G."/>
            <person name="Park J.Y."/>
            <person name="Lim Y.P."/>
            <person name="Ludwig-Muller J."/>
            <person name="Dixelius C."/>
        </authorList>
    </citation>
    <scope>NUCLEOTIDE SEQUENCE</scope>
    <source>
        <tissue evidence="9">Potato root galls</tissue>
    </source>
</reference>
<dbReference type="FunFam" id="3.40.50.12780:FF:000001">
    <property type="entry name" value="Acetyl-coenzyme A synthetase"/>
    <property type="match status" value="1"/>
</dbReference>
<dbReference type="PROSITE" id="PS00455">
    <property type="entry name" value="AMP_BINDING"/>
    <property type="match status" value="1"/>
</dbReference>
<organism evidence="9">
    <name type="scientific">Spongospora subterranea</name>
    <dbReference type="NCBI Taxonomy" id="70186"/>
    <lineage>
        <taxon>Eukaryota</taxon>
        <taxon>Sar</taxon>
        <taxon>Rhizaria</taxon>
        <taxon>Endomyxa</taxon>
        <taxon>Phytomyxea</taxon>
        <taxon>Plasmodiophorida</taxon>
        <taxon>Plasmodiophoridae</taxon>
        <taxon>Spongospora</taxon>
    </lineage>
</organism>
<evidence type="ECO:0000256" key="1">
    <source>
        <dbReference type="ARBA" id="ARBA00006432"/>
    </source>
</evidence>
<dbReference type="CDD" id="cd05966">
    <property type="entry name" value="ACS"/>
    <property type="match status" value="1"/>
</dbReference>
<evidence type="ECO:0000259" key="7">
    <source>
        <dbReference type="Pfam" id="PF13193"/>
    </source>
</evidence>
<dbReference type="GO" id="GO:0019427">
    <property type="term" value="P:acetyl-CoA biosynthetic process from acetate"/>
    <property type="evidence" value="ECO:0007669"/>
    <property type="project" value="InterPro"/>
</dbReference>
<keyword evidence="2 5" id="KW-0436">Ligase</keyword>
<dbReference type="GO" id="GO:0005524">
    <property type="term" value="F:ATP binding"/>
    <property type="evidence" value="ECO:0007669"/>
    <property type="project" value="UniProtKB-UniRule"/>
</dbReference>
<dbReference type="Pfam" id="PF16177">
    <property type="entry name" value="ACAS_N"/>
    <property type="match status" value="1"/>
</dbReference>
<dbReference type="InterPro" id="IPR000873">
    <property type="entry name" value="AMP-dep_synth/lig_dom"/>
</dbReference>
<dbReference type="PANTHER" id="PTHR24095:SF14">
    <property type="entry name" value="ACETYL-COENZYME A SYNTHETASE 1"/>
    <property type="match status" value="1"/>
</dbReference>
<evidence type="ECO:0000256" key="3">
    <source>
        <dbReference type="ARBA" id="ARBA00022741"/>
    </source>
</evidence>
<evidence type="ECO:0000313" key="9">
    <source>
        <dbReference type="EMBL" id="CRZ01320.1"/>
    </source>
</evidence>
<evidence type="ECO:0000256" key="2">
    <source>
        <dbReference type="ARBA" id="ARBA00022598"/>
    </source>
</evidence>
<dbReference type="GO" id="GO:0016208">
    <property type="term" value="F:AMP binding"/>
    <property type="evidence" value="ECO:0007669"/>
    <property type="project" value="InterPro"/>
</dbReference>
<evidence type="ECO:0000256" key="5">
    <source>
        <dbReference type="RuleBase" id="RU361147"/>
    </source>
</evidence>
<dbReference type="NCBIfam" id="NF001208">
    <property type="entry name" value="PRK00174.1"/>
    <property type="match status" value="1"/>
</dbReference>
<dbReference type="EMBL" id="HACM01000878">
    <property type="protein sequence ID" value="CRZ01320.1"/>
    <property type="molecule type" value="Transcribed_RNA"/>
</dbReference>
<dbReference type="Gene3D" id="3.40.50.12780">
    <property type="entry name" value="N-terminal domain of ligase-like"/>
    <property type="match status" value="1"/>
</dbReference>
<dbReference type="Pfam" id="PF13193">
    <property type="entry name" value="AMP-binding_C"/>
    <property type="match status" value="1"/>
</dbReference>
<comment type="catalytic activity">
    <reaction evidence="5">
        <text>acetate + ATP + CoA = acetyl-CoA + AMP + diphosphate</text>
        <dbReference type="Rhea" id="RHEA:23176"/>
        <dbReference type="ChEBI" id="CHEBI:30089"/>
        <dbReference type="ChEBI" id="CHEBI:30616"/>
        <dbReference type="ChEBI" id="CHEBI:33019"/>
        <dbReference type="ChEBI" id="CHEBI:57287"/>
        <dbReference type="ChEBI" id="CHEBI:57288"/>
        <dbReference type="ChEBI" id="CHEBI:456215"/>
        <dbReference type="EC" id="6.2.1.1"/>
    </reaction>
</comment>
<keyword evidence="3 5" id="KW-0547">Nucleotide-binding</keyword>
<comment type="similarity">
    <text evidence="1 5">Belongs to the ATP-dependent AMP-binding enzyme family.</text>
</comment>
<feature type="domain" description="AMP-dependent synthetase/ligase" evidence="6">
    <location>
        <begin position="89"/>
        <end position="477"/>
    </location>
</feature>
<dbReference type="InterPro" id="IPR025110">
    <property type="entry name" value="AMP-bd_C"/>
</dbReference>
<dbReference type="InterPro" id="IPR011904">
    <property type="entry name" value="Ac_CoA_lig"/>
</dbReference>
<accession>A0A0H5QH60</accession>
<dbReference type="InterPro" id="IPR042099">
    <property type="entry name" value="ANL_N_sf"/>
</dbReference>
<name>A0A0H5QH60_9EUKA</name>
<keyword evidence="4 5" id="KW-0067">ATP-binding</keyword>
<dbReference type="InterPro" id="IPR032387">
    <property type="entry name" value="ACAS_N"/>
</dbReference>
<dbReference type="GO" id="GO:0003987">
    <property type="term" value="F:acetate-CoA ligase activity"/>
    <property type="evidence" value="ECO:0007669"/>
    <property type="project" value="UniProtKB-UniRule"/>
</dbReference>
<feature type="domain" description="AMP-binding enzyme C-terminal" evidence="7">
    <location>
        <begin position="538"/>
        <end position="616"/>
    </location>
</feature>
<dbReference type="NCBIfam" id="TIGR02188">
    <property type="entry name" value="Ac_CoA_lig_AcsA"/>
    <property type="match status" value="1"/>
</dbReference>
<proteinExistence type="inferred from homology"/>
<dbReference type="Gene3D" id="3.30.300.30">
    <property type="match status" value="1"/>
</dbReference>
<evidence type="ECO:0000259" key="6">
    <source>
        <dbReference type="Pfam" id="PF00501"/>
    </source>
</evidence>
<dbReference type="SUPFAM" id="SSF56801">
    <property type="entry name" value="Acetyl-CoA synthetase-like"/>
    <property type="match status" value="1"/>
</dbReference>
<protein>
    <recommendedName>
        <fullName evidence="5">Acetyl-coenzyme A synthetase</fullName>
        <ecNumber evidence="5">6.2.1.1</ecNumber>
    </recommendedName>
</protein>
<dbReference type="InterPro" id="IPR020845">
    <property type="entry name" value="AMP-binding_CS"/>
</dbReference>
<sequence>MAIDGVLLPSNDTYPPPIKSVEGVVSSLEEYEKQYNRSINDSVAFWNEVAAEQVTFFTPYTHVMTGSLTNGDVAWFVNGTINVCYNAVDRHLETRANKNAIIYQGDELNDVRYITYQQLYNDVCRLSNCLKSLGVRKGDCVCIYMPMCPESAVAMLACARIGAPHSVVFAGFSHEAIKERILDAKCKVVITASESMRGGKRAALLSIVEKAVANCNCVEHVLVFNQDKSTPIDLKCPVFLDYSEMVEKQRPYCPCERMDSEDPLFILYTSGSTGRPKGIIHSSAGYSVWSSYTHKVVFGLQETDIYACVADVGWITGHSYIVYGPLINGTTTLMFQSTPLYPNPSRYWDLIQRHKVNIFYTSPTAIRALMRFGIDQFTGYDLSSLRVLGTVGEPINPEAWRWYFNHVGKGECTIVDTYWQTETGGVMVSPIAGVTPMKPGSASLPFFGVHLSIRDAMSGAVVEGRNVSGILTIDKPWPGMARTIHGDHARYMAVYMQPYPGSYLTGDGCIRDGDGYYWITGRIDDVVNVSGHRIGSAEVESALVAHRSVAEAAVVGRPHNIKGECLFAYVTVKEDIVSSPALILELQASVRDLIGAFARPDEVVITPSLPKTRSGKIMRRLLRKIASREFNPQGFGDVTTLLDPSVIDFLVAEVKKLPQI</sequence>